<comment type="caution">
    <text evidence="1">The sequence shown here is derived from an EMBL/GenBank/DDBJ whole genome shotgun (WGS) entry which is preliminary data.</text>
</comment>
<evidence type="ECO:0000313" key="1">
    <source>
        <dbReference type="EMBL" id="MBU3161384.1"/>
    </source>
</evidence>
<dbReference type="RefSeq" id="WP_216151197.1">
    <property type="nucleotide sequence ID" value="NZ_JAHLDV010000061.1"/>
</dbReference>
<evidence type="ECO:0000313" key="2">
    <source>
        <dbReference type="Proteomes" id="UP000776252"/>
    </source>
</evidence>
<sequence length="262" mass="31284">MKFRKNMFLEVSQQKISSVEFSKHSIFKKLYNITNQNTYYKDAPNIKEFQIGIKNKNLYVLVEGEIVYIRLITLPTVRKYLINDMIKNELRYYYKDIDHISFTYKLIKENKIDMDILVFCLKGNNLDILKNSFNNNVTLKKVNLIQFCFKSYYTSKINVKNYIMVFYYNCNLYYLICNNNEIVANNSVSVKEVTLSKFSKSMNEFLELYNDYAKSCEKIYYSNVSQLDIEGDIKEFKYLELPHQVLDDLKKEELIKYVILKG</sequence>
<dbReference type="EMBL" id="JAHLDV010000061">
    <property type="protein sequence ID" value="MBU3161384.1"/>
    <property type="molecule type" value="Genomic_DNA"/>
</dbReference>
<name>A0ABS6BXR5_9CLOT</name>
<organism evidence="1 2">
    <name type="scientific">Clostridium frigoris</name>
    <dbReference type="NCBI Taxonomy" id="205327"/>
    <lineage>
        <taxon>Bacteria</taxon>
        <taxon>Bacillati</taxon>
        <taxon>Bacillota</taxon>
        <taxon>Clostridia</taxon>
        <taxon>Eubacteriales</taxon>
        <taxon>Clostridiaceae</taxon>
        <taxon>Clostridium</taxon>
    </lineage>
</organism>
<reference evidence="1 2" key="1">
    <citation type="submission" date="2021-06" db="EMBL/GenBank/DDBJ databases">
        <title>Clostridia strains as spoilage organisms.</title>
        <authorList>
            <person name="Wambui J."/>
            <person name="Stephan R."/>
            <person name="Stevens M.J.A."/>
        </authorList>
    </citation>
    <scope>NUCLEOTIDE SEQUENCE [LARGE SCALE GENOMIC DNA]</scope>
    <source>
        <strain evidence="1 2">DSM 14204</strain>
    </source>
</reference>
<gene>
    <name evidence="1" type="ORF">KPL37_16875</name>
</gene>
<dbReference type="Proteomes" id="UP000776252">
    <property type="component" value="Unassembled WGS sequence"/>
</dbReference>
<accession>A0ABS6BXR5</accession>
<proteinExistence type="predicted"/>
<protein>
    <submittedName>
        <fullName evidence="1">Uncharacterized protein</fullName>
    </submittedName>
</protein>
<keyword evidence="2" id="KW-1185">Reference proteome</keyword>